<dbReference type="InterPro" id="IPR036457">
    <property type="entry name" value="PPM-type-like_dom_sf"/>
</dbReference>
<dbReference type="SUPFAM" id="SSF81606">
    <property type="entry name" value="PP2C-like"/>
    <property type="match status" value="1"/>
</dbReference>
<dbReference type="AlphaFoldDB" id="A0A6L3W064"/>
<proteinExistence type="predicted"/>
<evidence type="ECO:0000259" key="1">
    <source>
        <dbReference type="Pfam" id="PF13672"/>
    </source>
</evidence>
<name>A0A6L3W064_9ACTN</name>
<organism evidence="2 3">
    <name type="scientific">Actinomadura montaniterrae</name>
    <dbReference type="NCBI Taxonomy" id="1803903"/>
    <lineage>
        <taxon>Bacteria</taxon>
        <taxon>Bacillati</taxon>
        <taxon>Actinomycetota</taxon>
        <taxon>Actinomycetes</taxon>
        <taxon>Streptosporangiales</taxon>
        <taxon>Thermomonosporaceae</taxon>
        <taxon>Actinomadura</taxon>
    </lineage>
</organism>
<comment type="caution">
    <text evidence="2">The sequence shown here is derived from an EMBL/GenBank/DDBJ whole genome shotgun (WGS) entry which is preliminary data.</text>
</comment>
<dbReference type="EMBL" id="WBMR01000059">
    <property type="protein sequence ID" value="KAB2379314.1"/>
    <property type="molecule type" value="Genomic_DNA"/>
</dbReference>
<dbReference type="InterPro" id="IPR001932">
    <property type="entry name" value="PPM-type_phosphatase-like_dom"/>
</dbReference>
<gene>
    <name evidence="2" type="ORF">F9B16_21060</name>
</gene>
<accession>A0A6L3W064</accession>
<sequence>MLPVRVCTAERPGDDGCSEDRVFARPNAVVVLDGVSPLRPEGPRDGWYPDALGQRILDLLDSDPSADLPDVLATAIDHVSAKHSLVPGESPASTVAIIRWDDYHIDGLVLGDSPIVVFSRDGSVDVLRDGRHETVVAELRREARQTTEGLNTLDDLIRATRPAKLARMNRDGGYWIAEATPEAGHHAILRRWPVDSIHAVAAMTDGVSCGVEDYGVPPSWPAALTLALSDGLQALLAAIHDAEATDKDRQRWPRPKTHDDKAAAIIVFPHEHQAWADEQ</sequence>
<evidence type="ECO:0000313" key="2">
    <source>
        <dbReference type="EMBL" id="KAB2379314.1"/>
    </source>
</evidence>
<keyword evidence="3" id="KW-1185">Reference proteome</keyword>
<dbReference type="OrthoDB" id="3190646at2"/>
<dbReference type="Proteomes" id="UP000483004">
    <property type="component" value="Unassembled WGS sequence"/>
</dbReference>
<dbReference type="Pfam" id="PF13672">
    <property type="entry name" value="PP2C_2"/>
    <property type="match status" value="1"/>
</dbReference>
<evidence type="ECO:0000313" key="3">
    <source>
        <dbReference type="Proteomes" id="UP000483004"/>
    </source>
</evidence>
<protein>
    <submittedName>
        <fullName evidence="2">Protein phosphatase 2C domain-containing protein</fullName>
    </submittedName>
</protein>
<feature type="domain" description="PPM-type phosphatase" evidence="1">
    <location>
        <begin position="72"/>
        <end position="214"/>
    </location>
</feature>
<reference evidence="2 3" key="1">
    <citation type="submission" date="2019-09" db="EMBL/GenBank/DDBJ databases">
        <title>Actinomadura physcomitrii sp. nov., a novel actinomycete isolated from moss [Physcomitrium sphaericum (Ludw) Fuernr].</title>
        <authorList>
            <person name="Liu C."/>
            <person name="Zhuang X."/>
        </authorList>
    </citation>
    <scope>NUCLEOTIDE SEQUENCE [LARGE SCALE GENOMIC DNA]</scope>
    <source>
        <strain evidence="2 3">CYP1-1B</strain>
    </source>
</reference>